<feature type="non-terminal residue" evidence="2">
    <location>
        <position position="1"/>
    </location>
</feature>
<reference evidence="2 3" key="1">
    <citation type="journal article" date="2015" name="Nature">
        <title>rRNA introns, odd ribosomes, and small enigmatic genomes across a large radiation of phyla.</title>
        <authorList>
            <person name="Brown C.T."/>
            <person name="Hug L.A."/>
            <person name="Thomas B.C."/>
            <person name="Sharon I."/>
            <person name="Castelle C.J."/>
            <person name="Singh A."/>
            <person name="Wilkins M.J."/>
            <person name="Williams K.H."/>
            <person name="Banfield J.F."/>
        </authorList>
    </citation>
    <scope>NUCLEOTIDE SEQUENCE [LARGE SCALE GENOMIC DNA]</scope>
</reference>
<dbReference type="EMBL" id="LCOT01000039">
    <property type="protein sequence ID" value="KKU82757.1"/>
    <property type="molecule type" value="Genomic_DNA"/>
</dbReference>
<keyword evidence="1" id="KW-0812">Transmembrane</keyword>
<proteinExistence type="predicted"/>
<name>A0A0G1TLQ3_9BACT</name>
<accession>A0A0G1TLQ3</accession>
<feature type="transmembrane region" description="Helical" evidence="1">
    <location>
        <begin position="26"/>
        <end position="44"/>
    </location>
</feature>
<keyword evidence="1" id="KW-1133">Transmembrane helix</keyword>
<dbReference type="AlphaFoldDB" id="A0A0G1TLQ3"/>
<protein>
    <submittedName>
        <fullName evidence="2">Uncharacterized protein</fullName>
    </submittedName>
</protein>
<gene>
    <name evidence="2" type="ORF">UY11_C0039G0001</name>
</gene>
<evidence type="ECO:0000313" key="2">
    <source>
        <dbReference type="EMBL" id="KKU82757.1"/>
    </source>
</evidence>
<keyword evidence="1" id="KW-0472">Membrane</keyword>
<dbReference type="Proteomes" id="UP000034265">
    <property type="component" value="Unassembled WGS sequence"/>
</dbReference>
<evidence type="ECO:0000313" key="3">
    <source>
        <dbReference type="Proteomes" id="UP000034265"/>
    </source>
</evidence>
<comment type="caution">
    <text evidence="2">The sequence shown here is derived from an EMBL/GenBank/DDBJ whole genome shotgun (WGS) entry which is preliminary data.</text>
</comment>
<organism evidence="2 3">
    <name type="scientific">Candidatus Amesbacteria bacterium GW2011_GWC2_47_8</name>
    <dbReference type="NCBI Taxonomy" id="1618367"/>
    <lineage>
        <taxon>Bacteria</taxon>
        <taxon>Candidatus Amesiibacteriota</taxon>
    </lineage>
</organism>
<evidence type="ECO:0000256" key="1">
    <source>
        <dbReference type="SAM" id="Phobius"/>
    </source>
</evidence>
<sequence length="54" mass="6167">GIFLEEWPVFLNDLGLNTSKYYHSKVDFLVIVGVIGFIYLLTLYSRKDSLPANS</sequence>